<evidence type="ECO:0000256" key="3">
    <source>
        <dbReference type="ARBA" id="ARBA00012362"/>
    </source>
</evidence>
<keyword evidence="8" id="KW-0456">Lyase</keyword>
<evidence type="ECO:0000256" key="2">
    <source>
        <dbReference type="ARBA" id="ARBA00004696"/>
    </source>
</evidence>
<proteinExistence type="predicted"/>
<dbReference type="EC" id="4.1.1.48" evidence="3"/>
<name>Q1MRA8_LAWIP</name>
<comment type="catalytic activity">
    <reaction evidence="1">
        <text>1-(2-carboxyphenylamino)-1-deoxy-D-ribulose 5-phosphate + H(+) = (1S,2R)-1-C-(indol-3-yl)glycerol 3-phosphate + CO2 + H2O</text>
        <dbReference type="Rhea" id="RHEA:23476"/>
        <dbReference type="ChEBI" id="CHEBI:15377"/>
        <dbReference type="ChEBI" id="CHEBI:15378"/>
        <dbReference type="ChEBI" id="CHEBI:16526"/>
        <dbReference type="ChEBI" id="CHEBI:58613"/>
        <dbReference type="ChEBI" id="CHEBI:58866"/>
        <dbReference type="EC" id="4.1.1.48"/>
    </reaction>
</comment>
<feature type="domain" description="Indole-3-glycerol phosphate synthase" evidence="9">
    <location>
        <begin position="20"/>
        <end position="231"/>
    </location>
</feature>
<dbReference type="RefSeq" id="WP_011526498.1">
    <property type="nucleotide sequence ID" value="NC_008011.1"/>
</dbReference>
<dbReference type="STRING" id="363253.LI0413"/>
<evidence type="ECO:0000313" key="10">
    <source>
        <dbReference type="EMBL" id="CAJ54468.1"/>
    </source>
</evidence>
<dbReference type="Pfam" id="PF00218">
    <property type="entry name" value="IGPS"/>
    <property type="match status" value="1"/>
</dbReference>
<evidence type="ECO:0000256" key="7">
    <source>
        <dbReference type="ARBA" id="ARBA00023141"/>
    </source>
</evidence>
<dbReference type="eggNOG" id="COG0134">
    <property type="taxonomic scope" value="Bacteria"/>
</dbReference>
<evidence type="ECO:0000259" key="9">
    <source>
        <dbReference type="Pfam" id="PF00218"/>
    </source>
</evidence>
<dbReference type="InterPro" id="IPR045186">
    <property type="entry name" value="Indole-3-glycerol_P_synth"/>
</dbReference>
<evidence type="ECO:0000256" key="4">
    <source>
        <dbReference type="ARBA" id="ARBA00022605"/>
    </source>
</evidence>
<dbReference type="KEGG" id="lip:LI0413"/>
<dbReference type="PANTHER" id="PTHR22854:SF2">
    <property type="entry name" value="INDOLE-3-GLYCEROL-PHOSPHATE SYNTHASE"/>
    <property type="match status" value="1"/>
</dbReference>
<comment type="pathway">
    <text evidence="2">Amino-acid biosynthesis; L-tryptophan biosynthesis; L-tryptophan from chorismate: step 4/5.</text>
</comment>
<dbReference type="GO" id="GO:0000162">
    <property type="term" value="P:L-tryptophan biosynthetic process"/>
    <property type="evidence" value="ECO:0007669"/>
    <property type="project" value="UniProtKB-UniPathway"/>
</dbReference>
<dbReference type="Proteomes" id="UP000002430">
    <property type="component" value="Chromosome"/>
</dbReference>
<evidence type="ECO:0000256" key="6">
    <source>
        <dbReference type="ARBA" id="ARBA00022822"/>
    </source>
</evidence>
<dbReference type="PANTHER" id="PTHR22854">
    <property type="entry name" value="TRYPTOPHAN BIOSYNTHESIS PROTEIN"/>
    <property type="match status" value="1"/>
</dbReference>
<organism evidence="10 11">
    <name type="scientific">Lawsonia intracellularis (strain PHE/MN1-00)</name>
    <dbReference type="NCBI Taxonomy" id="363253"/>
    <lineage>
        <taxon>Bacteria</taxon>
        <taxon>Pseudomonadati</taxon>
        <taxon>Thermodesulfobacteriota</taxon>
        <taxon>Desulfovibrionia</taxon>
        <taxon>Desulfovibrionales</taxon>
        <taxon>Desulfovibrionaceae</taxon>
        <taxon>Lawsonia</taxon>
    </lineage>
</organism>
<keyword evidence="5" id="KW-0210">Decarboxylase</keyword>
<dbReference type="EMBL" id="AM180252">
    <property type="protein sequence ID" value="CAJ54468.1"/>
    <property type="molecule type" value="Genomic_DNA"/>
</dbReference>
<keyword evidence="7" id="KW-0057">Aromatic amino acid biosynthesis</keyword>
<evidence type="ECO:0000256" key="1">
    <source>
        <dbReference type="ARBA" id="ARBA00001633"/>
    </source>
</evidence>
<keyword evidence="6" id="KW-0822">Tryptophan biosynthesis</keyword>
<dbReference type="CDD" id="cd00331">
    <property type="entry name" value="IGPS"/>
    <property type="match status" value="1"/>
</dbReference>
<dbReference type="InterPro" id="IPR013785">
    <property type="entry name" value="Aldolase_TIM"/>
</dbReference>
<evidence type="ECO:0000256" key="8">
    <source>
        <dbReference type="ARBA" id="ARBA00023239"/>
    </source>
</evidence>
<accession>Q1MRA8</accession>
<dbReference type="OrthoDB" id="9804217at2"/>
<gene>
    <name evidence="10" type="primary">trpC_2</name>
    <name evidence="10" type="ordered locus">LI0413</name>
</gene>
<dbReference type="GO" id="GO:0004640">
    <property type="term" value="F:phosphoribosylanthranilate isomerase activity"/>
    <property type="evidence" value="ECO:0007669"/>
    <property type="project" value="TreeGrafter"/>
</dbReference>
<dbReference type="Gene3D" id="3.20.20.70">
    <property type="entry name" value="Aldolase class I"/>
    <property type="match status" value="1"/>
</dbReference>
<keyword evidence="4" id="KW-0028">Amino-acid biosynthesis</keyword>
<protein>
    <recommendedName>
        <fullName evidence="3">indole-3-glycerol-phosphate synthase</fullName>
        <ecNumber evidence="3">4.1.1.48</ecNumber>
    </recommendedName>
</protein>
<dbReference type="InterPro" id="IPR011060">
    <property type="entry name" value="RibuloseP-bd_barrel"/>
</dbReference>
<dbReference type="UniPathway" id="UPA00035">
    <property type="reaction ID" value="UER00043"/>
</dbReference>
<sequence>MPDSLVEMPNTLDFCKIFTTSSKPIIISEVKFSSPSCGQIYQGKLNHVDIAGDYLNSGAAALSVLAEPDYFQGSISFIKDIRGAHLNSYILLKDFVLSKKQIAQGLLYGANAVLLIVAFLNKDLLKELYDYSLDLGLTPIIEVHDGFELEQALQLSPQIIGINNRNLQTLEISLDTAWNLIKYIPNDCYAICESGIDNATQIREMMDIGFDGFLIGSSLMKYENPGVELQKLISEVCNKS</sequence>
<keyword evidence="11" id="KW-1185">Reference proteome</keyword>
<dbReference type="GO" id="GO:0004425">
    <property type="term" value="F:indole-3-glycerol-phosphate synthase activity"/>
    <property type="evidence" value="ECO:0007669"/>
    <property type="project" value="UniProtKB-EC"/>
</dbReference>
<dbReference type="HOGENOM" id="CLU_034247_0_0_7"/>
<dbReference type="InterPro" id="IPR013798">
    <property type="entry name" value="Indole-3-glycerol_P_synth_dom"/>
</dbReference>
<dbReference type="SUPFAM" id="SSF51366">
    <property type="entry name" value="Ribulose-phoshate binding barrel"/>
    <property type="match status" value="1"/>
</dbReference>
<reference evidence="10 11" key="1">
    <citation type="submission" date="2005-11" db="EMBL/GenBank/DDBJ databases">
        <title>The complete genome sequence of Lawsonia intracellularis: the causative agent of proliferative enteropathy.</title>
        <authorList>
            <person name="Kaur K."/>
            <person name="Zhang Q."/>
            <person name="Beckler D."/>
            <person name="Munir S."/>
            <person name="Li L."/>
            <person name="Kinsley K."/>
            <person name="Herron L."/>
            <person name="Peterson A."/>
            <person name="May B."/>
            <person name="Singh S."/>
            <person name="Gebhart C."/>
            <person name="Kapur V."/>
        </authorList>
    </citation>
    <scope>NUCLEOTIDE SEQUENCE [LARGE SCALE GENOMIC DNA]</scope>
    <source>
        <strain evidence="10 11">PHE/MN1-00</strain>
    </source>
</reference>
<dbReference type="AlphaFoldDB" id="Q1MRA8"/>
<evidence type="ECO:0000313" key="11">
    <source>
        <dbReference type="Proteomes" id="UP000002430"/>
    </source>
</evidence>
<evidence type="ECO:0000256" key="5">
    <source>
        <dbReference type="ARBA" id="ARBA00022793"/>
    </source>
</evidence>